<dbReference type="EMBL" id="AVOT02086088">
    <property type="protein sequence ID" value="MBW0570357.1"/>
    <property type="molecule type" value="Genomic_DNA"/>
</dbReference>
<keyword evidence="2" id="KW-0511">Multifunctional enzyme</keyword>
<dbReference type="InterPro" id="IPR041577">
    <property type="entry name" value="RT_RNaseH_2"/>
</dbReference>
<dbReference type="InterPro" id="IPR012337">
    <property type="entry name" value="RNaseH-like_sf"/>
</dbReference>
<dbReference type="InterPro" id="IPR050951">
    <property type="entry name" value="Retrovirus_Pol_polyprotein"/>
</dbReference>
<feature type="domain" description="Integrase catalytic" evidence="3">
    <location>
        <begin position="66"/>
        <end position="209"/>
    </location>
</feature>
<proteinExistence type="predicted"/>
<dbReference type="SUPFAM" id="SSF56672">
    <property type="entry name" value="DNA/RNA polymerases"/>
    <property type="match status" value="1"/>
</dbReference>
<organism evidence="4 5">
    <name type="scientific">Austropuccinia psidii MF-1</name>
    <dbReference type="NCBI Taxonomy" id="1389203"/>
    <lineage>
        <taxon>Eukaryota</taxon>
        <taxon>Fungi</taxon>
        <taxon>Dikarya</taxon>
        <taxon>Basidiomycota</taxon>
        <taxon>Pucciniomycotina</taxon>
        <taxon>Pucciniomycetes</taxon>
        <taxon>Pucciniales</taxon>
        <taxon>Sphaerophragmiaceae</taxon>
        <taxon>Austropuccinia</taxon>
    </lineage>
</organism>
<name>A0A9Q3JXB8_9BASI</name>
<dbReference type="OrthoDB" id="10267344at2759"/>
<dbReference type="Gene3D" id="3.30.420.10">
    <property type="entry name" value="Ribonuclease H-like superfamily/Ribonuclease H"/>
    <property type="match status" value="1"/>
</dbReference>
<dbReference type="InterPro" id="IPR001584">
    <property type="entry name" value="Integrase_cat-core"/>
</dbReference>
<accession>A0A9Q3JXB8</accession>
<protein>
    <recommendedName>
        <fullName evidence="3">Integrase catalytic domain-containing protein</fullName>
    </recommendedName>
</protein>
<dbReference type="InterPro" id="IPR036397">
    <property type="entry name" value="RNaseH_sf"/>
</dbReference>
<dbReference type="PANTHER" id="PTHR37984">
    <property type="entry name" value="PROTEIN CBG26694"/>
    <property type="match status" value="1"/>
</dbReference>
<keyword evidence="1" id="KW-0694">RNA-binding</keyword>
<evidence type="ECO:0000256" key="1">
    <source>
        <dbReference type="ARBA" id="ARBA00022884"/>
    </source>
</evidence>
<evidence type="ECO:0000313" key="5">
    <source>
        <dbReference type="Proteomes" id="UP000765509"/>
    </source>
</evidence>
<dbReference type="GO" id="GO:0015074">
    <property type="term" value="P:DNA integration"/>
    <property type="evidence" value="ECO:0007669"/>
    <property type="project" value="InterPro"/>
</dbReference>
<dbReference type="Proteomes" id="UP000765509">
    <property type="component" value="Unassembled WGS sequence"/>
</dbReference>
<dbReference type="GO" id="GO:0005634">
    <property type="term" value="C:nucleus"/>
    <property type="evidence" value="ECO:0007669"/>
    <property type="project" value="UniProtKB-ARBA"/>
</dbReference>
<reference evidence="4" key="1">
    <citation type="submission" date="2021-03" db="EMBL/GenBank/DDBJ databases">
        <title>Draft genome sequence of rust myrtle Austropuccinia psidii MF-1, a brazilian biotype.</title>
        <authorList>
            <person name="Quecine M.C."/>
            <person name="Pachon D.M.R."/>
            <person name="Bonatelli M.L."/>
            <person name="Correr F.H."/>
            <person name="Franceschini L.M."/>
            <person name="Leite T.F."/>
            <person name="Margarido G.R.A."/>
            <person name="Almeida C.A."/>
            <person name="Ferrarezi J.A."/>
            <person name="Labate C.A."/>
        </authorList>
    </citation>
    <scope>NUCLEOTIDE SEQUENCE</scope>
    <source>
        <strain evidence="4">MF-1</strain>
    </source>
</reference>
<sequence length="209" mass="23757">MAVDRVKAFKSLRQALTTSPLLLIPDFKLPFKIYIDASGDGIGAALYQVHIINIKPLEGPIFFKSRQIKPAEARYSLSTTRGYRSYNACLVIVDRLSKTPIFFPFHKDDTAIDTAFLICNRVLSWTGTFTNIISDRNHKFTSELWKNLHKLFETKLSFSTAYHPQNDGLSERMIQTLEDIVKGICAYVLEFNDCDGFTHDLCTLLPALE</sequence>
<evidence type="ECO:0000256" key="2">
    <source>
        <dbReference type="ARBA" id="ARBA00023268"/>
    </source>
</evidence>
<dbReference type="GO" id="GO:0003723">
    <property type="term" value="F:RNA binding"/>
    <property type="evidence" value="ECO:0007669"/>
    <property type="project" value="UniProtKB-KW"/>
</dbReference>
<dbReference type="PROSITE" id="PS50994">
    <property type="entry name" value="INTEGRASE"/>
    <property type="match status" value="1"/>
</dbReference>
<dbReference type="SUPFAM" id="SSF53098">
    <property type="entry name" value="Ribonuclease H-like"/>
    <property type="match status" value="1"/>
</dbReference>
<keyword evidence="5" id="KW-1185">Reference proteome</keyword>
<dbReference type="PANTHER" id="PTHR37984:SF5">
    <property type="entry name" value="PROTEIN NYNRIN-LIKE"/>
    <property type="match status" value="1"/>
</dbReference>
<dbReference type="Pfam" id="PF17919">
    <property type="entry name" value="RT_RNaseH_2"/>
    <property type="match status" value="1"/>
</dbReference>
<comment type="caution">
    <text evidence="4">The sequence shown here is derived from an EMBL/GenBank/DDBJ whole genome shotgun (WGS) entry which is preliminary data.</text>
</comment>
<dbReference type="GO" id="GO:0003824">
    <property type="term" value="F:catalytic activity"/>
    <property type="evidence" value="ECO:0007669"/>
    <property type="project" value="UniProtKB-KW"/>
</dbReference>
<gene>
    <name evidence="4" type="ORF">O181_110072</name>
</gene>
<dbReference type="AlphaFoldDB" id="A0A9Q3JXB8"/>
<evidence type="ECO:0000259" key="3">
    <source>
        <dbReference type="PROSITE" id="PS50994"/>
    </source>
</evidence>
<evidence type="ECO:0000313" key="4">
    <source>
        <dbReference type="EMBL" id="MBW0570357.1"/>
    </source>
</evidence>
<dbReference type="InterPro" id="IPR043502">
    <property type="entry name" value="DNA/RNA_pol_sf"/>
</dbReference>